<dbReference type="SMART" id="SM00567">
    <property type="entry name" value="EZ_HEAT"/>
    <property type="match status" value="5"/>
</dbReference>
<dbReference type="InterPro" id="IPR004155">
    <property type="entry name" value="PBS_lyase_HEAT"/>
</dbReference>
<gene>
    <name evidence="3" type="ORF">VPK24_01505</name>
</gene>
<dbReference type="SUPFAM" id="SSF48371">
    <property type="entry name" value="ARM repeat"/>
    <property type="match status" value="1"/>
</dbReference>
<dbReference type="EMBL" id="JAZAQF010000006">
    <property type="protein sequence ID" value="MFG3816297.1"/>
    <property type="molecule type" value="Genomic_DNA"/>
</dbReference>
<accession>A0ABW7C538</accession>
<dbReference type="PANTHER" id="PTHR12697:SF5">
    <property type="entry name" value="DEOXYHYPUSINE HYDROXYLASE"/>
    <property type="match status" value="1"/>
</dbReference>
<evidence type="ECO:0000256" key="1">
    <source>
        <dbReference type="ARBA" id="ARBA00022549"/>
    </source>
</evidence>
<dbReference type="InterPro" id="IPR011989">
    <property type="entry name" value="ARM-like"/>
</dbReference>
<dbReference type="Proteomes" id="UP001604335">
    <property type="component" value="Unassembled WGS sequence"/>
</dbReference>
<protein>
    <submittedName>
        <fullName evidence="3">HEAT repeat domain-containing protein</fullName>
    </submittedName>
</protein>
<sequence>MGIVAVDGEISAKSLTLEEAIANLRSEDASLRYYAAWWVGRFRVSQPDVIEALIEALDYEGDRTEAGGLPLQRNAARALGKLADRSAVPALIRSLTSPDYYVREAAAQSLGQLADDRAVPGLLALLDGGVAAAVVAPGQPHLVQPYDAVLEALGNLQAQGAIDMIHPFTEHSVPKVQYAAVRALYQLTGDDQWGERLVAALRGPDLQLRRALMGDVGAIGYLAGAEAIAQTEAENSLKLIALKGLAEHPNATPDGQTLTDEGRRILVLMDGLL</sequence>
<evidence type="ECO:0000313" key="4">
    <source>
        <dbReference type="Proteomes" id="UP001604335"/>
    </source>
</evidence>
<evidence type="ECO:0000256" key="2">
    <source>
        <dbReference type="ARBA" id="ARBA00022738"/>
    </source>
</evidence>
<name>A0ABW7C538_9CYAN</name>
<reference evidence="4" key="1">
    <citation type="journal article" date="2024" name="Algal Res.">
        <title>Biochemical, toxicological and genomic investigation of a high-biomass producing Limnothrix strain isolated from Italian shallow drinking water reservoir.</title>
        <authorList>
            <person name="Simonazzi M."/>
            <person name="Shishido T.K."/>
            <person name="Delbaje E."/>
            <person name="Wahlsten M."/>
            <person name="Fewer D.P."/>
            <person name="Sivonen K."/>
            <person name="Pezzolesi L."/>
            <person name="Pistocchi R."/>
        </authorList>
    </citation>
    <scope>NUCLEOTIDE SEQUENCE [LARGE SCALE GENOMIC DNA]</scope>
    <source>
        <strain evidence="4">LRLZ20PSL1</strain>
    </source>
</reference>
<dbReference type="Pfam" id="PF03130">
    <property type="entry name" value="HEAT_PBS"/>
    <property type="match status" value="2"/>
</dbReference>
<proteinExistence type="predicted"/>
<dbReference type="PANTHER" id="PTHR12697">
    <property type="entry name" value="PBS LYASE HEAT-LIKE PROTEIN"/>
    <property type="match status" value="1"/>
</dbReference>
<dbReference type="Gene3D" id="1.25.10.10">
    <property type="entry name" value="Leucine-rich Repeat Variant"/>
    <property type="match status" value="2"/>
</dbReference>
<dbReference type="InterPro" id="IPR016024">
    <property type="entry name" value="ARM-type_fold"/>
</dbReference>
<evidence type="ECO:0000313" key="3">
    <source>
        <dbReference type="EMBL" id="MFG3816297.1"/>
    </source>
</evidence>
<organism evidence="3 4">
    <name type="scientific">Limnothrix redekei LRLZ20PSL1</name>
    <dbReference type="NCBI Taxonomy" id="3112953"/>
    <lineage>
        <taxon>Bacteria</taxon>
        <taxon>Bacillati</taxon>
        <taxon>Cyanobacteriota</taxon>
        <taxon>Cyanophyceae</taxon>
        <taxon>Pseudanabaenales</taxon>
        <taxon>Pseudanabaenaceae</taxon>
        <taxon>Limnothrix</taxon>
    </lineage>
</organism>
<keyword evidence="1" id="KW-0042">Antenna complex</keyword>
<keyword evidence="4" id="KW-1185">Reference proteome</keyword>
<dbReference type="Pfam" id="PF13646">
    <property type="entry name" value="HEAT_2"/>
    <property type="match status" value="1"/>
</dbReference>
<comment type="caution">
    <text evidence="3">The sequence shown here is derived from an EMBL/GenBank/DDBJ whole genome shotgun (WGS) entry which is preliminary data.</text>
</comment>
<keyword evidence="2" id="KW-0605">Phycobilisome</keyword>